<evidence type="ECO:0000256" key="4">
    <source>
        <dbReference type="PROSITE-ProRule" id="PRU01161"/>
    </source>
</evidence>
<reference evidence="6 7" key="2">
    <citation type="journal article" date="2021" name="Int. J. Syst. Evol. Microbiol.">
        <title>Isolation and Polyphasic Characterization of Desulfuromonas versatilis sp. Nov., an Electrogenic Bacteria Capable of Versatile Metabolism Isolated from a Graphene Oxide-Reducing Enrichment Culture.</title>
        <authorList>
            <person name="Xie L."/>
            <person name="Yoshida N."/>
            <person name="Ishii S."/>
            <person name="Meng L."/>
        </authorList>
    </citation>
    <scope>NUCLEOTIDE SEQUENCE [LARGE SCALE GENOMIC DNA]</scope>
    <source>
        <strain evidence="6 7">NIT-T3</strain>
    </source>
</reference>
<dbReference type="Gene3D" id="3.40.1090.10">
    <property type="entry name" value="Cytosolic phospholipase A2 catalytic domain"/>
    <property type="match status" value="1"/>
</dbReference>
<keyword evidence="2 4" id="KW-0442">Lipid degradation</keyword>
<keyword evidence="1 4" id="KW-0378">Hydrolase</keyword>
<sequence length="320" mass="34532">MNPQPSPRRTGLALGSGAARGMAHIGVLKALEAGGVKVDVLSGTSFGAFIGALYAAGVGVAQMEEVARGVDWQHLAKLLDPTIPTSGLIDGRKLTRFMAEMLPARTFEELKIPLGVVATDVETGEAVVIRRGNLLEALRASVAFPGIFTPVPFGERFLIDGGLLNPVPVDVAYELGAEVVIGVCAIPEVRKRPTETFLPMEGKKEVHPSGLREFLTSQGVEKIFREILRSNPREKLTQPSPAPSPRRKPPGIFRIFAQSVAIMENQINALQLDRNEADLVIRPDLNGITLLEFNRAAEAIRAGELETRARMPEILRLVGG</sequence>
<evidence type="ECO:0000313" key="7">
    <source>
        <dbReference type="Proteomes" id="UP001319827"/>
    </source>
</evidence>
<accession>A0ABM8HU69</accession>
<dbReference type="EMBL" id="AP024355">
    <property type="protein sequence ID" value="BCR04181.1"/>
    <property type="molecule type" value="Genomic_DNA"/>
</dbReference>
<keyword evidence="3 4" id="KW-0443">Lipid metabolism</keyword>
<dbReference type="CDD" id="cd07205">
    <property type="entry name" value="Pat_PNPLA6_PNPLA7_NTE1_like"/>
    <property type="match status" value="1"/>
</dbReference>
<evidence type="ECO:0000256" key="3">
    <source>
        <dbReference type="ARBA" id="ARBA00023098"/>
    </source>
</evidence>
<gene>
    <name evidence="6" type="primary">ychK</name>
    <name evidence="6" type="ORF">DESUT3_12500</name>
</gene>
<dbReference type="InterPro" id="IPR016035">
    <property type="entry name" value="Acyl_Trfase/lysoPLipase"/>
</dbReference>
<evidence type="ECO:0000256" key="1">
    <source>
        <dbReference type="ARBA" id="ARBA00022801"/>
    </source>
</evidence>
<protein>
    <submittedName>
        <fullName evidence="6">Phosphoesterase</fullName>
    </submittedName>
</protein>
<feature type="domain" description="PNPLA" evidence="5">
    <location>
        <begin position="12"/>
        <end position="173"/>
    </location>
</feature>
<dbReference type="PANTHER" id="PTHR14226">
    <property type="entry name" value="NEUROPATHY TARGET ESTERASE/SWISS CHEESE D.MELANOGASTER"/>
    <property type="match status" value="1"/>
</dbReference>
<dbReference type="Proteomes" id="UP001319827">
    <property type="component" value="Chromosome"/>
</dbReference>
<evidence type="ECO:0000256" key="2">
    <source>
        <dbReference type="ARBA" id="ARBA00022963"/>
    </source>
</evidence>
<dbReference type="InterPro" id="IPR002641">
    <property type="entry name" value="PNPLA_dom"/>
</dbReference>
<keyword evidence="7" id="KW-1185">Reference proteome</keyword>
<dbReference type="PANTHER" id="PTHR14226:SF76">
    <property type="entry name" value="NTE FAMILY PROTEIN RSSA"/>
    <property type="match status" value="1"/>
</dbReference>
<dbReference type="PROSITE" id="PS51635">
    <property type="entry name" value="PNPLA"/>
    <property type="match status" value="1"/>
</dbReference>
<feature type="short sequence motif" description="DGA/G" evidence="4">
    <location>
        <begin position="160"/>
        <end position="162"/>
    </location>
</feature>
<evidence type="ECO:0000313" key="6">
    <source>
        <dbReference type="EMBL" id="BCR04181.1"/>
    </source>
</evidence>
<dbReference type="InterPro" id="IPR050301">
    <property type="entry name" value="NTE"/>
</dbReference>
<evidence type="ECO:0000259" key="5">
    <source>
        <dbReference type="PROSITE" id="PS51635"/>
    </source>
</evidence>
<dbReference type="Pfam" id="PF01734">
    <property type="entry name" value="Patatin"/>
    <property type="match status" value="1"/>
</dbReference>
<feature type="active site" description="Proton acceptor" evidence="4">
    <location>
        <position position="160"/>
    </location>
</feature>
<dbReference type="SUPFAM" id="SSF52151">
    <property type="entry name" value="FabD/lysophospholipase-like"/>
    <property type="match status" value="1"/>
</dbReference>
<feature type="active site" description="Nucleophile" evidence="4">
    <location>
        <position position="45"/>
    </location>
</feature>
<dbReference type="RefSeq" id="WP_221251595.1">
    <property type="nucleotide sequence ID" value="NZ_AP024355.1"/>
</dbReference>
<comment type="caution">
    <text evidence="4">Lacks conserved residue(s) required for the propagation of feature annotation.</text>
</comment>
<organism evidence="6 7">
    <name type="scientific">Desulfuromonas versatilis</name>
    <dbReference type="NCBI Taxonomy" id="2802975"/>
    <lineage>
        <taxon>Bacteria</taxon>
        <taxon>Pseudomonadati</taxon>
        <taxon>Thermodesulfobacteriota</taxon>
        <taxon>Desulfuromonadia</taxon>
        <taxon>Desulfuromonadales</taxon>
        <taxon>Desulfuromonadaceae</taxon>
        <taxon>Desulfuromonas</taxon>
    </lineage>
</organism>
<feature type="short sequence motif" description="GXSXG" evidence="4">
    <location>
        <begin position="43"/>
        <end position="47"/>
    </location>
</feature>
<name>A0ABM8HU69_9BACT</name>
<reference evidence="6 7" key="1">
    <citation type="journal article" date="2016" name="C (Basel)">
        <title>Selective Growth of and Electricity Production by Marine Exoelectrogenic Bacteria in Self-Aggregated Hydrogel of Microbially Reduced Graphene Oxide.</title>
        <authorList>
            <person name="Yoshida N."/>
            <person name="Goto Y."/>
            <person name="Miyata Y."/>
        </authorList>
    </citation>
    <scope>NUCLEOTIDE SEQUENCE [LARGE SCALE GENOMIC DNA]</scope>
    <source>
        <strain evidence="6 7">NIT-T3</strain>
    </source>
</reference>
<proteinExistence type="predicted"/>